<evidence type="ECO:0000313" key="1">
    <source>
        <dbReference type="EMBL" id="AJW71072.1"/>
    </source>
</evidence>
<dbReference type="STRING" id="1580092.NADRNF5_1387"/>
<proteinExistence type="predicted"/>
<reference evidence="1 2" key="2">
    <citation type="journal article" date="2016" name="ISME J.">
        <title>Physiological and genomic characterization of two novel marine thaumarchaeal strains indicates niche differentiation.</title>
        <authorList>
            <person name="Bayer B."/>
            <person name="Vojvoda J."/>
            <person name="Offre P."/>
            <person name="Alves R.J."/>
            <person name="Elisabeth N.H."/>
            <person name="Garcia J.A."/>
            <person name="Volland J.M."/>
            <person name="Srivastava A."/>
            <person name="Schleper C."/>
            <person name="Herndl G.J."/>
        </authorList>
    </citation>
    <scope>NUCLEOTIDE SEQUENCE [LARGE SCALE GENOMIC DNA]</scope>
    <source>
        <strain evidence="1 2">NF5</strain>
    </source>
</reference>
<protein>
    <submittedName>
        <fullName evidence="1">Uncharacterized protein</fullName>
    </submittedName>
</protein>
<dbReference type="HOGENOM" id="CLU_3227638_0_0_2"/>
<organism evidence="1 2">
    <name type="scientific">Nitrosopumilus adriaticus</name>
    <dbReference type="NCBI Taxonomy" id="1580092"/>
    <lineage>
        <taxon>Archaea</taxon>
        <taxon>Nitrososphaerota</taxon>
        <taxon>Nitrososphaeria</taxon>
        <taxon>Nitrosopumilales</taxon>
        <taxon>Nitrosopumilaceae</taxon>
        <taxon>Nitrosopumilus</taxon>
    </lineage>
</organism>
<dbReference type="KEGG" id="nin:NADRNF5_1387"/>
<sequence>MASLSRLQKLQYSSDEFLLIGVRQSWQYFILVKAQSSILGNNF</sequence>
<keyword evidence="2" id="KW-1185">Reference proteome</keyword>
<evidence type="ECO:0000313" key="2">
    <source>
        <dbReference type="Proteomes" id="UP000032408"/>
    </source>
</evidence>
<dbReference type="Proteomes" id="UP000032408">
    <property type="component" value="Chromosome"/>
</dbReference>
<accession>A0A0D5C3U2</accession>
<name>A0A0D5C3U2_9ARCH</name>
<dbReference type="AlphaFoldDB" id="A0A0D5C3U2"/>
<reference evidence="2" key="1">
    <citation type="submission" date="2015-03" db="EMBL/GenBank/DDBJ databases">
        <title>Characterization of two novel Thaumarchaeota isolated from the Northern Adriatic Sea.</title>
        <authorList>
            <person name="Bayer B."/>
            <person name="Vojvoda J."/>
            <person name="Offre P."/>
            <person name="Srivastava A."/>
            <person name="Elisabeth N."/>
            <person name="Garcia J.A.L."/>
            <person name="Schleper C."/>
            <person name="Herndl G.J."/>
        </authorList>
    </citation>
    <scope>NUCLEOTIDE SEQUENCE [LARGE SCALE GENOMIC DNA]</scope>
    <source>
        <strain evidence="2">NF5</strain>
    </source>
</reference>
<gene>
    <name evidence="1" type="ORF">NADRNF5_1387</name>
</gene>
<dbReference type="EMBL" id="CP011070">
    <property type="protein sequence ID" value="AJW71072.1"/>
    <property type="molecule type" value="Genomic_DNA"/>
</dbReference>